<dbReference type="AlphaFoldDB" id="G8R209"/>
<dbReference type="eggNOG" id="ENOG502ZRB2">
    <property type="taxonomic scope" value="Bacteria"/>
</dbReference>
<dbReference type="RefSeq" id="WP_014203306.1">
    <property type="nucleotide sequence ID" value="NC_016599.1"/>
</dbReference>
<dbReference type="PATRIC" id="fig|926562.3.peg.3022"/>
<name>G8R209_OWEHD</name>
<dbReference type="OrthoDB" id="679501at2"/>
<evidence type="ECO:0000313" key="1">
    <source>
        <dbReference type="EMBL" id="AEV33959.1"/>
    </source>
</evidence>
<keyword evidence="1" id="KW-0449">Lipoprotein</keyword>
<protein>
    <submittedName>
        <fullName evidence="1">Gliding motility-associated lipoprotein GldD</fullName>
    </submittedName>
</protein>
<gene>
    <name evidence="1" type="ordered locus">Oweho_3004</name>
</gene>
<dbReference type="NCBIfam" id="TIGR03512">
    <property type="entry name" value="GldD_lipo"/>
    <property type="match status" value="1"/>
</dbReference>
<dbReference type="InterPro" id="IPR019850">
    <property type="entry name" value="GldD-like"/>
</dbReference>
<proteinExistence type="predicted"/>
<accession>G8R209</accession>
<keyword evidence="2" id="KW-1185">Reference proteome</keyword>
<dbReference type="STRING" id="926562.Oweho_3004"/>
<dbReference type="KEGG" id="oho:Oweho_3004"/>
<dbReference type="Pfam" id="PF25593">
    <property type="entry name" value="GldD_lipo"/>
    <property type="match status" value="1"/>
</dbReference>
<organism evidence="1 2">
    <name type="scientific">Owenweeksia hongkongensis (strain DSM 17368 / CIP 108786 / JCM 12287 / NRRL B-23963 / UST20020801)</name>
    <dbReference type="NCBI Taxonomy" id="926562"/>
    <lineage>
        <taxon>Bacteria</taxon>
        <taxon>Pseudomonadati</taxon>
        <taxon>Bacteroidota</taxon>
        <taxon>Flavobacteriia</taxon>
        <taxon>Flavobacteriales</taxon>
        <taxon>Owenweeksiaceae</taxon>
        <taxon>Owenweeksia</taxon>
    </lineage>
</organism>
<dbReference type="Proteomes" id="UP000005631">
    <property type="component" value="Chromosome"/>
</dbReference>
<reference evidence="1 2" key="1">
    <citation type="journal article" date="2012" name="Stand. Genomic Sci.">
        <title>Genome sequence of the orange-pigmented seawater bacterium Owenweeksia hongkongensis type strain (UST20020801(T)).</title>
        <authorList>
            <person name="Riedel T."/>
            <person name="Held B."/>
            <person name="Nolan M."/>
            <person name="Lucas S."/>
            <person name="Lapidus A."/>
            <person name="Tice H."/>
            <person name="Del Rio T.G."/>
            <person name="Cheng J.F."/>
            <person name="Han C."/>
            <person name="Tapia R."/>
            <person name="Goodwin L.A."/>
            <person name="Pitluck S."/>
            <person name="Liolios K."/>
            <person name="Mavromatis K."/>
            <person name="Pagani I."/>
            <person name="Ivanova N."/>
            <person name="Mikhailova N."/>
            <person name="Pati A."/>
            <person name="Chen A."/>
            <person name="Palaniappan K."/>
            <person name="Rohde M."/>
            <person name="Tindall B.J."/>
            <person name="Detter J.C."/>
            <person name="Goker M."/>
            <person name="Woyke T."/>
            <person name="Bristow J."/>
            <person name="Eisen J.A."/>
            <person name="Markowitz V."/>
            <person name="Hugenholtz P."/>
            <person name="Klenk H.P."/>
            <person name="Kyrpides N.C."/>
        </authorList>
    </citation>
    <scope>NUCLEOTIDE SEQUENCE</scope>
    <source>
        <strain evidence="2">DSM 17368 / JCM 12287 / NRRL B-23963</strain>
    </source>
</reference>
<sequence>MSLRKISSYLLVSMILTACGGEEDYTPKPRGYFRIATPEQKYEKLDIDCPFTFDINAAAEWQPLKKHDCWGDVYYPSIKARLQLTYKPVTPENLDTLLSDGHELAFKHVVKADGIAEKLYSDDVRGIHGILYNIRGEAATNTQFFVTDSTEHFLRGVLYFYAEPNEDSLRPVNDYMYQEVVHLIETLQWQSSLP</sequence>
<dbReference type="HOGENOM" id="CLU_118000_0_0_10"/>
<evidence type="ECO:0000313" key="2">
    <source>
        <dbReference type="Proteomes" id="UP000005631"/>
    </source>
</evidence>
<dbReference type="EMBL" id="CP003156">
    <property type="protein sequence ID" value="AEV33959.1"/>
    <property type="molecule type" value="Genomic_DNA"/>
</dbReference>
<dbReference type="PROSITE" id="PS51257">
    <property type="entry name" value="PROKAR_LIPOPROTEIN"/>
    <property type="match status" value="1"/>
</dbReference>